<dbReference type="PANTHER" id="PTHR34011">
    <property type="entry name" value="PHYCOBILISOME 32.1 KDA LINKER POLYPEPTIDE, PHYCOCYANIN-ASSOCIATED, ROD 2-RELATED"/>
    <property type="match status" value="1"/>
</dbReference>
<feature type="binding site" evidence="8 9">
    <location>
        <position position="128"/>
    </location>
    <ligand>
        <name>(2R,3E)-phycocyanobilin</name>
        <dbReference type="ChEBI" id="CHEBI:85275"/>
        <label>9</label>
    </ligand>
</feature>
<feature type="binding site" evidence="6 7">
    <location>
        <position position="85"/>
    </location>
    <ligand>
        <name>(2R,3E)-phycocyanobilin</name>
        <dbReference type="ChEBI" id="CHEBI:85275"/>
        <label>8</label>
    </ligand>
</feature>
<keyword evidence="2" id="KW-0042">Antenna complex</keyword>
<feature type="binding site" evidence="7 9">
    <location>
        <position position="82"/>
    </location>
    <ligand>
        <name>(2R,3E)-phycocyanobilin</name>
        <dbReference type="ChEBI" id="CHEBI:85275"/>
        <label>5</label>
    </ligand>
</feature>
<feature type="binding site" evidence="6 7">
    <location>
        <position position="83"/>
    </location>
    <ligand>
        <name>(2R,3E)-phycocyanobilin</name>
        <dbReference type="ChEBI" id="CHEBI:85275"/>
        <label>7</label>
    </ligand>
</feature>
<name>A0AAJ6N6H0_9CYAN</name>
<feature type="binding site" evidence="7 9">
    <location>
        <position position="83"/>
    </location>
    <ligand>
        <name>(2R,3E)-phycocyanobilin</name>
        <dbReference type="ChEBI" id="CHEBI:85275"/>
        <label>5</label>
    </ligand>
</feature>
<feature type="binding site" evidence="7 8">
    <location>
        <position position="82"/>
    </location>
    <ligand>
        <name>(2R,3E)-phycocyanobilin</name>
        <dbReference type="ChEBI" id="CHEBI:85275"/>
        <label>6</label>
    </ligand>
</feature>
<dbReference type="PDB" id="8IMN">
    <property type="method" value="EM"/>
    <property type="resolution" value="3.07 A"/>
    <property type="chains" value="A/B/C/D/E/F/N/O/P/Q/R/S/a/b/c/d/e/f=1-163"/>
</dbReference>
<keyword evidence="2" id="KW-0793">Thylakoid</keyword>
<feature type="binding site" evidence="6 7">
    <location>
        <position position="85"/>
    </location>
    <ligand>
        <name>(2R,3E)-phycocyanobilin</name>
        <dbReference type="ChEBI" id="CHEBI:85275"/>
        <label>11</label>
    </ligand>
</feature>
<feature type="binding site" evidence="8">
    <location>
        <position position="85"/>
    </location>
    <ligand>
        <name>(2R,3E)-phycocyanobilin</name>
        <dbReference type="ChEBI" id="CHEBI:85275"/>
        <label>10</label>
    </ligand>
</feature>
<feature type="binding site" evidence="6 8">
    <location>
        <position position="82"/>
    </location>
    <ligand>
        <name>(2R,3E)-phycocyanobilin</name>
        <dbReference type="ChEBI" id="CHEBI:85275"/>
        <label>11</label>
    </ligand>
</feature>
<feature type="binding site" evidence="8 9">
    <location>
        <position position="82"/>
    </location>
    <ligand>
        <name>(2R,3E)-phycocyanobilin</name>
        <dbReference type="ChEBI" id="CHEBI:85275"/>
        <label>9</label>
    </ligand>
</feature>
<dbReference type="SMR" id="A0AAJ6N6H0"/>
<feature type="binding site" evidence="8">
    <location>
        <position position="74"/>
    </location>
    <ligand>
        <name>(2R,3E)-phycocyanobilin</name>
        <dbReference type="ChEBI" id="CHEBI:85275"/>
        <label>10</label>
    </ligand>
</feature>
<keyword evidence="2" id="KW-0605">Phycobilisome</keyword>
<feature type="binding site" evidence="6 7">
    <location>
        <position position="86"/>
    </location>
    <ligand>
        <name>(2R,3E)-phycocyanobilin</name>
        <dbReference type="ChEBI" id="CHEBI:85275"/>
        <label>7</label>
    </ligand>
</feature>
<feature type="binding site" evidence="9">
    <location>
        <position position="85"/>
    </location>
    <ligand>
        <name>(2R,3E)-phycocyanobilin</name>
        <dbReference type="ChEBI" id="CHEBI:85275"/>
        <label>6</label>
        <note>covalent</note>
    </ligand>
</feature>
<dbReference type="Pfam" id="PF00502">
    <property type="entry name" value="Phycobilisome"/>
    <property type="match status" value="1"/>
</dbReference>
<keyword evidence="6 7" id="KW-0002">3D-structure</keyword>
<feature type="binding site" evidence="8">
    <location>
        <position position="34"/>
    </location>
    <ligand>
        <name>(2R,3E)-phycocyanobilin</name>
        <dbReference type="ChEBI" id="CHEBI:85275"/>
        <label>2</label>
    </ligand>
</feature>
<protein>
    <submittedName>
        <fullName evidence="3 4">CpcA</fullName>
    </submittedName>
</protein>
<feature type="binding site" evidence="6 7">
    <location>
        <position position="86"/>
    </location>
    <ligand>
        <name>(2R,3E)-phycocyanobilin</name>
        <dbReference type="ChEBI" id="CHEBI:85275"/>
        <label>11</label>
    </ligand>
</feature>
<feature type="binding site" evidence="6 7">
    <location>
        <position position="83"/>
    </location>
    <ligand>
        <name>(2R,3E)-phycocyanobilin</name>
        <dbReference type="ChEBI" id="CHEBI:85275"/>
        <label>6</label>
    </ligand>
</feature>
<comment type="similarity">
    <text evidence="2">Belongs to the phycobiliprotein family.</text>
</comment>
<feature type="binding site" evidence="6 7">
    <location>
        <position position="86"/>
    </location>
    <ligand>
        <name>(2R,3E)-phycocyanobilin</name>
        <dbReference type="ChEBI" id="CHEBI:85275"/>
        <label>8</label>
    </ligand>
</feature>
<feature type="binding site" evidence="7 9">
    <location>
        <position position="79"/>
    </location>
    <ligand>
        <name>(2R,3E)-phycocyanobilin</name>
        <dbReference type="ChEBI" id="CHEBI:85275"/>
        <label>5</label>
    </ligand>
</feature>
<feature type="binding site" evidence="6">
    <location>
        <position position="146"/>
    </location>
    <ligand>
        <name>(2R,3E)-phycocyanobilin</name>
        <dbReference type="ChEBI" id="CHEBI:85275"/>
        <label>3</label>
    </ligand>
</feature>
<evidence type="ECO:0007829" key="7">
    <source>
        <dbReference type="PDB" id="8IMM"/>
    </source>
</evidence>
<feature type="binding site" evidence="6">
    <location>
        <position position="79"/>
    </location>
    <ligand>
        <name>(2R,3E)-phycocyanobilin</name>
        <dbReference type="ChEBI" id="CHEBI:85275"/>
        <label>7</label>
    </ligand>
</feature>
<evidence type="ECO:0000313" key="4">
    <source>
        <dbReference type="PDB" id="8IMM"/>
    </source>
</evidence>
<keyword evidence="2" id="KW-0249">Electron transport</keyword>
<feature type="binding site" evidence="8">
    <location>
        <position position="82"/>
    </location>
    <ligand>
        <name>(2R,3E)-phycocyanobilin</name>
        <dbReference type="ChEBI" id="CHEBI:85275"/>
        <label>7</label>
    </ligand>
</feature>
<keyword evidence="1 2" id="KW-0813">Transport</keyword>
<evidence type="ECO:0000313" key="3">
    <source>
        <dbReference type="PDB" id="8IML"/>
    </source>
</evidence>
<feature type="binding site" evidence="8 9">
    <location>
        <position position="86"/>
    </location>
    <ligand>
        <name>(2R,3E)-phycocyanobilin</name>
        <dbReference type="ChEBI" id="CHEBI:85275"/>
        <label>9</label>
    </ligand>
</feature>
<evidence type="ECO:0007829" key="9">
    <source>
        <dbReference type="PDB" id="8IMO"/>
    </source>
</evidence>
<feature type="binding site" evidence="8">
    <location>
        <position position="146"/>
    </location>
    <ligand>
        <name>(2R,3E)-phycocyanobilin</name>
        <dbReference type="ChEBI" id="CHEBI:85275"/>
        <label>4</label>
    </ligand>
</feature>
<feature type="binding site" evidence="7 9">
    <location>
        <position position="86"/>
    </location>
    <ligand>
        <name>(2R,3E)-phycocyanobilin</name>
        <dbReference type="ChEBI" id="CHEBI:85275"/>
        <label>6</label>
    </ligand>
</feature>
<feature type="binding site" evidence="6 7">
    <location>
        <position position="79"/>
    </location>
    <ligand>
        <name>(2R,3E)-phycocyanobilin</name>
        <dbReference type="ChEBI" id="CHEBI:85275"/>
        <label>8</label>
    </ligand>
</feature>
<feature type="binding site" evidence="7 9">
    <location>
        <position position="73"/>
    </location>
    <ligand>
        <name>(2R,3E)-phycocyanobilin</name>
        <dbReference type="ChEBI" id="CHEBI:85275"/>
        <label>5</label>
    </ligand>
</feature>
<feature type="binding site" evidence="8 9">
    <location>
        <position position="73"/>
    </location>
    <ligand>
        <name>(2R,3E)-phycocyanobilin</name>
        <dbReference type="ChEBI" id="CHEBI:85275"/>
        <label>9</label>
    </ligand>
</feature>
<dbReference type="AlphaFoldDB" id="A0AAJ6N6H0"/>
<dbReference type="GO" id="GO:0015979">
    <property type="term" value="P:photosynthesis"/>
    <property type="evidence" value="ECO:0007669"/>
    <property type="project" value="InterPro"/>
</dbReference>
<feature type="binding site" evidence="7 8">
    <location>
        <position position="73"/>
    </location>
    <ligand>
        <name>(2R,3E)-phycocyanobilin</name>
        <dbReference type="ChEBI" id="CHEBI:85275"/>
        <label>7</label>
    </ligand>
</feature>
<dbReference type="PDB" id="8IMO">
    <property type="method" value="EM"/>
    <property type="resolution" value="3.08 A"/>
    <property type="chains" value="A/B/C/D/E/F/N/O/P/Q/R/S/a/b/c/d/e/f=1-163"/>
</dbReference>
<keyword evidence="2" id="KW-0089">Bile pigment</keyword>
<feature type="binding site" evidence="6 7">
    <location>
        <position position="73"/>
    </location>
    <ligand>
        <name>(2R,3E)-phycocyanobilin</name>
        <dbReference type="ChEBI" id="CHEBI:85275"/>
        <label>6</label>
    </ligand>
</feature>
<feature type="binding site" evidence="6 7">
    <location>
        <position position="79"/>
    </location>
    <ligand>
        <name>(2R,3E)-phycocyanobilin</name>
        <dbReference type="ChEBI" id="CHEBI:85275"/>
        <label>11</label>
    </ligand>
</feature>
<feature type="binding site" evidence="7">
    <location>
        <position position="79"/>
    </location>
    <ligand>
        <name>(2R,3E)-phycocyanobilin</name>
        <dbReference type="ChEBI" id="CHEBI:85275"/>
        <label>6</label>
    </ligand>
</feature>
<organism evidence="5">
    <name type="scientific">Anthocerotibacter panamensis</name>
    <dbReference type="NCBI Taxonomy" id="2857077"/>
    <lineage>
        <taxon>Bacteria</taxon>
        <taxon>Bacillati</taxon>
        <taxon>Cyanobacteriota</taxon>
        <taxon>Cyanophyceae</taxon>
        <taxon>Gloeobacterales</taxon>
        <taxon>Anthocerotibacteraceae</taxon>
        <taxon>Anthocerotibacter</taxon>
    </lineage>
</organism>
<dbReference type="InterPro" id="IPR012128">
    <property type="entry name" value="Phycobilisome_asu/bsu"/>
</dbReference>
<feature type="binding site" evidence="6 7">
    <location>
        <position position="82"/>
    </location>
    <ligand>
        <name>(2R,3E)-phycocyanobilin</name>
        <dbReference type="ChEBI" id="CHEBI:85275"/>
        <label>8</label>
    </ligand>
</feature>
<dbReference type="PANTHER" id="PTHR34011:SF4">
    <property type="entry name" value="C-PHYCOCYANIN ALPHA SUBUNIT"/>
    <property type="match status" value="1"/>
</dbReference>
<evidence type="ECO:0000313" key="5">
    <source>
        <dbReference type="PDB" id="8IMO"/>
    </source>
</evidence>
<feature type="binding site" evidence="8">
    <location>
        <position position="83"/>
    </location>
    <ligand>
        <name>(2R,3E)-phycocyanobilin</name>
        <dbReference type="ChEBI" id="CHEBI:85275"/>
        <label>11</label>
    </ligand>
</feature>
<dbReference type="GO" id="GO:0030089">
    <property type="term" value="C:phycobilisome"/>
    <property type="evidence" value="ECO:0007669"/>
    <property type="project" value="InterPro"/>
</dbReference>
<feature type="binding site" evidence="8">
    <location>
        <position position="34"/>
    </location>
    <ligand>
        <name>(2R,3E)-phycocyanobilin</name>
        <dbReference type="ChEBI" id="CHEBI:85275"/>
        <label>4</label>
    </ligand>
</feature>
<feature type="binding site" evidence="6">
    <location>
        <position position="146"/>
    </location>
    <ligand>
        <name>(2R,3E)-phycocyanobilin</name>
        <dbReference type="ChEBI" id="CHEBI:85275"/>
        <label>1</label>
    </ligand>
</feature>
<evidence type="ECO:0007829" key="8">
    <source>
        <dbReference type="PDB" id="8IMN"/>
    </source>
</evidence>
<dbReference type="PDB" id="8IMM">
    <property type="method" value="EM"/>
    <property type="resolution" value="2.76 A"/>
    <property type="chains" value="A/B/C/D/E/F/N/O/P/Q/R/S/a/b/c/d/e/f=1-163"/>
</dbReference>
<feature type="binding site" evidence="7">
    <location>
        <position position="85"/>
    </location>
    <ligand>
        <name>(2R,3E)-phycocyanobilin</name>
        <dbReference type="ChEBI" id="CHEBI:85275"/>
        <label>5</label>
    </ligand>
</feature>
<sequence length="163" mass="17859">MSRTVITEVIATADSQGRFLNSTELQAAFGRFERAVPAIEAARALTKNQDALVKGAVQAVFKKFPYVTQPGEKGYGDSNQAKCARDIGYYLRFITYSLVASGTGPLDDYVIAGLREVNRAFNLNPLWYIEALNYIKGETGKLLSGQSKTEALLYIDHAINALS</sequence>
<comment type="subcellular location">
    <subcellularLocation>
        <location evidence="2">Cellular thylakoid membrane</location>
        <topology evidence="2">Peripheral membrane protein</topology>
        <orientation evidence="2">Cytoplasmic side</orientation>
    </subcellularLocation>
</comment>
<reference evidence="6 7" key="1">
    <citation type="journal article" date="2023" name="Nat. Commun.">
        <title>A structure of the relict phycobilisome from a thylakoid-free cyanobacterium.</title>
        <authorList>
            <person name="Jiang H.W."/>
            <person name="Wu H.Y."/>
            <person name="Wang C.H."/>
            <person name="Yang C.H."/>
            <person name="Ko J.T."/>
            <person name="Ho H.C."/>
            <person name="Tsai M.D."/>
            <person name="Bryant D.A."/>
            <person name="Li F.W."/>
            <person name="Ho M.C."/>
            <person name="Ho M.Y."/>
        </authorList>
    </citation>
    <scope>STRUCTURE BY ELECTRON MICROSCOPY (2.74 ANGSTROMS) IN COMPLEX WITH (2R,3E)-PHYCOCYANOBILIN</scope>
</reference>
<dbReference type="PDB" id="8IML">
    <property type="method" value="EM"/>
    <property type="resolution" value="2.74 A"/>
    <property type="chains" value="A/B/C/D/E/F/N/O/P/Q/R/S/a/b/c/d/e/f=1-163"/>
</dbReference>
<keyword evidence="2" id="KW-0472">Membrane</keyword>
<dbReference type="PIRSF" id="PIRSF000081">
    <property type="entry name" value="Phycocyanin"/>
    <property type="match status" value="1"/>
</dbReference>
<accession>A0AAJ6N6H0</accession>
<feature type="binding site" evidence="8">
    <location>
        <position position="82"/>
    </location>
    <ligand>
        <name>(2R,3E)-phycocyanobilin</name>
        <dbReference type="ChEBI" id="CHEBI:85275"/>
        <label>10</label>
    </ligand>
</feature>
<feature type="binding site" evidence="7">
    <location>
        <position position="73"/>
    </location>
    <ligand>
        <name>(2R,3E)-phycocyanobilin</name>
        <dbReference type="ChEBI" id="CHEBI:85275"/>
        <label>8</label>
    </ligand>
</feature>
<evidence type="ECO:0000256" key="2">
    <source>
        <dbReference type="RuleBase" id="RU004438"/>
    </source>
</evidence>
<proteinExistence type="evidence at protein level"/>
<keyword evidence="2" id="KW-0157">Chromophore</keyword>
<evidence type="ECO:0000256" key="1">
    <source>
        <dbReference type="ARBA" id="ARBA00022448"/>
    </source>
</evidence>
<evidence type="ECO:0007829" key="6">
    <source>
        <dbReference type="PDB" id="8IML"/>
    </source>
</evidence>
<keyword evidence="2" id="KW-0602">Photosynthesis</keyword>